<evidence type="ECO:0000313" key="1">
    <source>
        <dbReference type="EMBL" id="MCG2587470.1"/>
    </source>
</evidence>
<accession>A0ABS9K9E0</accession>
<gene>
    <name evidence="1" type="ORF">L6773_02750</name>
</gene>
<dbReference type="RefSeq" id="WP_237852314.1">
    <property type="nucleotide sequence ID" value="NZ_JAKLWS010000002.1"/>
</dbReference>
<proteinExistence type="predicted"/>
<sequence length="285" mass="33350">MKEFFESGHWLVEYDLEDGARLSRLCYQGSDLLTTKPREFTPPSEDYGEYETRPVYGYDDCFPSVEVSNYPGLDWTIPDHGELCWLKWKADIESDKIIFSVDSEVLPIHFQRTLHFRESQLTWSFNLQNKGEELLPFQHIIHPLIKLTEIKTLQFPDFASLYSESGEELDLTTSNELSVFLLSRKKGETYMLYLHSPEESSIHWTYINGLRVQMKYPNDLFTSIGIWWNHLGYPDEDGCRRDECAFEPIPGSSSKLEEAVEEGRSQWVEPGDMKSWDIVWSLDFE</sequence>
<dbReference type="EMBL" id="JAKLWS010000002">
    <property type="protein sequence ID" value="MCG2587470.1"/>
    <property type="molecule type" value="Genomic_DNA"/>
</dbReference>
<dbReference type="Proteomes" id="UP001165366">
    <property type="component" value="Unassembled WGS sequence"/>
</dbReference>
<evidence type="ECO:0008006" key="3">
    <source>
        <dbReference type="Google" id="ProtNLM"/>
    </source>
</evidence>
<reference evidence="1" key="2">
    <citation type="submission" date="2024-05" db="EMBL/GenBank/DDBJ databases">
        <title>Rhodohalobacter halophilus gen. nov., sp. nov., a moderately halophilic member of the family Balneolaceae.</title>
        <authorList>
            <person name="Xia J."/>
        </authorList>
    </citation>
    <scope>NUCLEOTIDE SEQUENCE</scope>
    <source>
        <strain evidence="1">WB101</strain>
    </source>
</reference>
<dbReference type="InterPro" id="IPR011013">
    <property type="entry name" value="Gal_mutarotase_sf_dom"/>
</dbReference>
<dbReference type="SUPFAM" id="SSF74650">
    <property type="entry name" value="Galactose mutarotase-like"/>
    <property type="match status" value="1"/>
</dbReference>
<dbReference type="InterPro" id="IPR014718">
    <property type="entry name" value="GH-type_carb-bd"/>
</dbReference>
<protein>
    <recommendedName>
        <fullName evidence="3">DUF5107 domain-containing protein</fullName>
    </recommendedName>
</protein>
<reference evidence="1" key="1">
    <citation type="submission" date="2022-01" db="EMBL/GenBank/DDBJ databases">
        <authorList>
            <person name="Wang Y."/>
        </authorList>
    </citation>
    <scope>NUCLEOTIDE SEQUENCE</scope>
    <source>
        <strain evidence="1">WB101</strain>
    </source>
</reference>
<dbReference type="Gene3D" id="2.70.98.10">
    <property type="match status" value="1"/>
</dbReference>
<comment type="caution">
    <text evidence="1">The sequence shown here is derived from an EMBL/GenBank/DDBJ whole genome shotgun (WGS) entry which is preliminary data.</text>
</comment>
<name>A0ABS9K9E0_9BACT</name>
<evidence type="ECO:0000313" key="2">
    <source>
        <dbReference type="Proteomes" id="UP001165366"/>
    </source>
</evidence>
<keyword evidence="2" id="KW-1185">Reference proteome</keyword>
<organism evidence="1 2">
    <name type="scientific">Rhodohalobacter sulfatireducens</name>
    <dbReference type="NCBI Taxonomy" id="2911366"/>
    <lineage>
        <taxon>Bacteria</taxon>
        <taxon>Pseudomonadati</taxon>
        <taxon>Balneolota</taxon>
        <taxon>Balneolia</taxon>
        <taxon>Balneolales</taxon>
        <taxon>Balneolaceae</taxon>
        <taxon>Rhodohalobacter</taxon>
    </lineage>
</organism>